<feature type="binding site" evidence="11">
    <location>
        <position position="285"/>
    </location>
    <ligand>
        <name>[4Fe-4S] cluster</name>
        <dbReference type="ChEBI" id="CHEBI:49883"/>
        <label>2</label>
        <note>4Fe-4S-substrate</note>
    </ligand>
</feature>
<dbReference type="SFLD" id="SFLDG01383">
    <property type="entry name" value="cyclic_pyranopterin_phosphate"/>
    <property type="match status" value="1"/>
</dbReference>
<dbReference type="Pfam" id="PF06463">
    <property type="entry name" value="Mob_synth_C"/>
    <property type="match status" value="1"/>
</dbReference>
<evidence type="ECO:0000256" key="1">
    <source>
        <dbReference type="ARBA" id="ARBA00022485"/>
    </source>
</evidence>
<feature type="binding site" evidence="11">
    <location>
        <position position="127"/>
    </location>
    <ligand>
        <name>GTP</name>
        <dbReference type="ChEBI" id="CHEBI:37565"/>
    </ligand>
</feature>
<feature type="compositionally biased region" description="Basic and acidic residues" evidence="12">
    <location>
        <begin position="1"/>
        <end position="12"/>
    </location>
</feature>
<dbReference type="GO" id="GO:1904047">
    <property type="term" value="F:S-adenosyl-L-methionine binding"/>
    <property type="evidence" value="ECO:0007669"/>
    <property type="project" value="UniProtKB-UniRule"/>
</dbReference>
<evidence type="ECO:0000256" key="2">
    <source>
        <dbReference type="ARBA" id="ARBA00022691"/>
    </source>
</evidence>
<dbReference type="GO" id="GO:0051539">
    <property type="term" value="F:4 iron, 4 sulfur cluster binding"/>
    <property type="evidence" value="ECO:0007669"/>
    <property type="project" value="UniProtKB-UniRule"/>
</dbReference>
<dbReference type="InterPro" id="IPR058240">
    <property type="entry name" value="rSAM_sf"/>
</dbReference>
<keyword evidence="5 11" id="KW-0408">Iron</keyword>
<dbReference type="GO" id="GO:0061798">
    <property type="term" value="F:GTP 3',8'-cyclase activity"/>
    <property type="evidence" value="ECO:0007669"/>
    <property type="project" value="UniProtKB-UniRule"/>
</dbReference>
<dbReference type="InterPro" id="IPR000385">
    <property type="entry name" value="MoaA_NifB_PqqE_Fe-S-bd_CS"/>
</dbReference>
<dbReference type="CDD" id="cd21117">
    <property type="entry name" value="Twitch_MoaA"/>
    <property type="match status" value="1"/>
</dbReference>
<feature type="binding site" evidence="11">
    <location>
        <position position="57"/>
    </location>
    <ligand>
        <name>[4Fe-4S] cluster</name>
        <dbReference type="ChEBI" id="CHEBI:49883"/>
        <label>1</label>
        <note>4Fe-4S-S-AdoMet</note>
    </ligand>
</feature>
<feature type="binding site" evidence="11">
    <location>
        <position position="151"/>
    </location>
    <ligand>
        <name>S-adenosyl-L-methionine</name>
        <dbReference type="ChEBI" id="CHEBI:59789"/>
    </ligand>
</feature>
<evidence type="ECO:0000256" key="12">
    <source>
        <dbReference type="SAM" id="MobiDB-lite"/>
    </source>
</evidence>
<feature type="binding site" evidence="11">
    <location>
        <position position="63"/>
    </location>
    <ligand>
        <name>S-adenosyl-L-methionine</name>
        <dbReference type="ChEBI" id="CHEBI:59789"/>
    </ligand>
</feature>
<dbReference type="PANTHER" id="PTHR22960">
    <property type="entry name" value="MOLYBDOPTERIN COFACTOR SYNTHESIS PROTEIN A"/>
    <property type="match status" value="1"/>
</dbReference>
<feature type="binding site" evidence="11">
    <location>
        <position position="188"/>
    </location>
    <ligand>
        <name>GTP</name>
        <dbReference type="ChEBI" id="CHEBI:37565"/>
    </ligand>
</feature>
<evidence type="ECO:0000259" key="13">
    <source>
        <dbReference type="PROSITE" id="PS51918"/>
    </source>
</evidence>
<dbReference type="EC" id="4.1.99.22" evidence="11"/>
<protein>
    <recommendedName>
        <fullName evidence="11">Probable GTP 3',8-cyclase</fullName>
        <ecNumber evidence="11">4.1.99.22</ecNumber>
    </recommendedName>
    <alternativeName>
        <fullName evidence="11">Molybdenum cofactor biosynthesis protein A</fullName>
    </alternativeName>
</protein>
<comment type="catalytic activity">
    <reaction evidence="10 11">
        <text>GTP + AH2 + S-adenosyl-L-methionine = (8S)-3',8-cyclo-7,8-dihydroguanosine 5'-triphosphate + 5'-deoxyadenosine + L-methionine + A + H(+)</text>
        <dbReference type="Rhea" id="RHEA:49576"/>
        <dbReference type="ChEBI" id="CHEBI:13193"/>
        <dbReference type="ChEBI" id="CHEBI:15378"/>
        <dbReference type="ChEBI" id="CHEBI:17319"/>
        <dbReference type="ChEBI" id="CHEBI:17499"/>
        <dbReference type="ChEBI" id="CHEBI:37565"/>
        <dbReference type="ChEBI" id="CHEBI:57844"/>
        <dbReference type="ChEBI" id="CHEBI:59789"/>
        <dbReference type="ChEBI" id="CHEBI:131766"/>
        <dbReference type="EC" id="4.1.99.22"/>
    </reaction>
</comment>
<feature type="binding site" evidence="11">
    <location>
        <position position="101"/>
    </location>
    <ligand>
        <name>S-adenosyl-L-methionine</name>
        <dbReference type="ChEBI" id="CHEBI:59789"/>
    </ligand>
</feature>
<keyword evidence="8 11" id="KW-0501">Molybdenum cofactor biosynthesis</keyword>
<evidence type="ECO:0000313" key="15">
    <source>
        <dbReference type="Proteomes" id="UP000253099"/>
    </source>
</evidence>
<keyword evidence="2 11" id="KW-0949">S-adenosyl-L-methionine</keyword>
<comment type="caution">
    <text evidence="11">Lacks conserved residue(s) required for the propagation of feature annotation.</text>
</comment>
<dbReference type="CDD" id="cd01335">
    <property type="entry name" value="Radical_SAM"/>
    <property type="match status" value="1"/>
</dbReference>
<feature type="binding site" evidence="11">
    <location>
        <position position="64"/>
    </location>
    <ligand>
        <name>[4Fe-4S] cluster</name>
        <dbReference type="ChEBI" id="CHEBI:49883"/>
        <label>1</label>
        <note>4Fe-4S-S-AdoMet</note>
    </ligand>
</feature>
<dbReference type="SUPFAM" id="SSF102114">
    <property type="entry name" value="Radical SAM enzymes"/>
    <property type="match status" value="1"/>
</dbReference>
<dbReference type="Proteomes" id="UP000253099">
    <property type="component" value="Unassembled WGS sequence"/>
</dbReference>
<feature type="binding site" evidence="11">
    <location>
        <begin position="290"/>
        <end position="292"/>
    </location>
    <ligand>
        <name>GTP</name>
        <dbReference type="ChEBI" id="CHEBI:37565"/>
    </ligand>
</feature>
<keyword evidence="6 11" id="KW-0411">Iron-sulfur</keyword>
<reference evidence="14 15" key="1">
    <citation type="submission" date="2018-06" db="EMBL/GenBank/DDBJ databases">
        <title>Genomic insight into two independent archaeal endosymbiosis events.</title>
        <authorList>
            <person name="Lind A.E."/>
            <person name="Lewis W.H."/>
            <person name="Spang A."/>
            <person name="Guy L."/>
            <person name="Embley M.T."/>
            <person name="Ettema T.J.G."/>
        </authorList>
    </citation>
    <scope>NUCLEOTIDE SEQUENCE [LARGE SCALE GENOMIC DNA]</scope>
    <source>
        <strain evidence="14">NOE</strain>
    </source>
</reference>
<keyword evidence="3 11" id="KW-0479">Metal-binding</keyword>
<evidence type="ECO:0000256" key="4">
    <source>
        <dbReference type="ARBA" id="ARBA00022741"/>
    </source>
</evidence>
<dbReference type="GO" id="GO:0008168">
    <property type="term" value="F:methyltransferase activity"/>
    <property type="evidence" value="ECO:0007669"/>
    <property type="project" value="UniProtKB-KW"/>
</dbReference>
<keyword evidence="7 11" id="KW-0342">GTP-binding</keyword>
<dbReference type="NCBIfam" id="NF001199">
    <property type="entry name" value="PRK00164.2-1"/>
    <property type="match status" value="1"/>
</dbReference>
<comment type="function">
    <text evidence="11">Catalyzes the cyclization of GTP to (8S)-3',8-cyclo-7,8-dihydroguanosine 5'-triphosphate.</text>
</comment>
<evidence type="ECO:0000256" key="7">
    <source>
        <dbReference type="ARBA" id="ARBA00023134"/>
    </source>
</evidence>
<dbReference type="PROSITE" id="PS51918">
    <property type="entry name" value="RADICAL_SAM"/>
    <property type="match status" value="1"/>
</dbReference>
<comment type="pathway">
    <text evidence="11">Cofactor biosynthesis; molybdopterin biosynthesis.</text>
</comment>
<name>A0A366MAC2_9EURY</name>
<dbReference type="SMART" id="SM00729">
    <property type="entry name" value="Elp3"/>
    <property type="match status" value="1"/>
</dbReference>
<dbReference type="InterPro" id="IPR013485">
    <property type="entry name" value="MoaA_arc"/>
</dbReference>
<dbReference type="InterPro" id="IPR006638">
    <property type="entry name" value="Elp3/MiaA/NifB-like_rSAM"/>
</dbReference>
<evidence type="ECO:0000256" key="9">
    <source>
        <dbReference type="ARBA" id="ARBA00023239"/>
    </source>
</evidence>
<comment type="similarity">
    <text evidence="11">Belongs to the radical SAM superfamily. MoaA family.</text>
</comment>
<dbReference type="GO" id="GO:0046872">
    <property type="term" value="F:metal ion binding"/>
    <property type="evidence" value="ECO:0007669"/>
    <property type="project" value="UniProtKB-KW"/>
</dbReference>
<keyword evidence="15" id="KW-1185">Reference proteome</keyword>
<accession>A0A366MAC2</accession>
<dbReference type="GO" id="GO:0061799">
    <property type="term" value="F:cyclic pyranopterin monophosphate synthase activity"/>
    <property type="evidence" value="ECO:0007669"/>
    <property type="project" value="TreeGrafter"/>
</dbReference>
<dbReference type="Pfam" id="PF04055">
    <property type="entry name" value="Radical_SAM"/>
    <property type="match status" value="1"/>
</dbReference>
<sequence>MEIKNNISEEKTSPFLEDNSNNINSNNISNDNLLSNKVEDKYNRPIISLRISITNRCNINCLYCHHDGMIPSEREMTPDEIFQILKVVKSLGVEKIRFSGGEPLIRKDIVEIIEKTASLNFKDISITTNGIFLSKYAEDLFNAGLNRVNISFDTLNPQTYKIITSKDYLSEAKKCVIEAVNVGLNPVKLNMVVMKDINDGEVMEMFKFTKKHGIVLQLIELMKSENCDDDAFSEKYHFDVEPLEKNLVKIADEVKTRRFMQDRKKYFIDNGEIEIVRPMDNTKFCENCTRLRITPEGKIKPCLLRNDNLIDIIGPIRNNASEDDLKNIFLDGINNREPYYKA</sequence>
<keyword evidence="9 11" id="KW-0456">Lyase</keyword>
<evidence type="ECO:0000256" key="11">
    <source>
        <dbReference type="HAMAP-Rule" id="MF_01225"/>
    </source>
</evidence>
<feature type="binding site" evidence="11">
    <location>
        <position position="302"/>
    </location>
    <ligand>
        <name>[4Fe-4S] cluster</name>
        <dbReference type="ChEBI" id="CHEBI:49883"/>
        <label>2</label>
        <note>4Fe-4S-substrate</note>
    </ligand>
</feature>
<feature type="binding site" evidence="11">
    <location>
        <position position="97"/>
    </location>
    <ligand>
        <name>GTP</name>
        <dbReference type="ChEBI" id="CHEBI:37565"/>
    </ligand>
</feature>
<dbReference type="InterPro" id="IPR040064">
    <property type="entry name" value="MoaA-like"/>
</dbReference>
<evidence type="ECO:0000256" key="5">
    <source>
        <dbReference type="ARBA" id="ARBA00023004"/>
    </source>
</evidence>
<dbReference type="PROSITE" id="PS01305">
    <property type="entry name" value="MOAA_NIFB_PQQE"/>
    <property type="match status" value="1"/>
</dbReference>
<keyword evidence="14" id="KW-0489">Methyltransferase</keyword>
<dbReference type="SFLD" id="SFLDG01386">
    <property type="entry name" value="main_SPASM_domain-containing"/>
    <property type="match status" value="1"/>
</dbReference>
<comment type="cofactor">
    <cofactor evidence="11">
        <name>[4Fe-4S] cluster</name>
        <dbReference type="ChEBI" id="CHEBI:49883"/>
    </cofactor>
    <text evidence="11">Binds 2 [4Fe-4S] clusters. Binds 1 [4Fe-4S] cluster coordinated with 3 cysteines and an exchangeable S-adenosyl-L-methionine and 1 [4Fe-4S] cluster coordinated with 3 cysteines and the GTP-derived substrate.</text>
</comment>
<dbReference type="SFLD" id="SFLDS00029">
    <property type="entry name" value="Radical_SAM"/>
    <property type="match status" value="1"/>
</dbReference>
<dbReference type="InterPro" id="IPR007197">
    <property type="entry name" value="rSAM"/>
</dbReference>
<feature type="region of interest" description="Disordered" evidence="12">
    <location>
        <begin position="1"/>
        <end position="23"/>
    </location>
</feature>
<keyword evidence="4 11" id="KW-0547">Nucleotide-binding</keyword>
<evidence type="ECO:0000256" key="3">
    <source>
        <dbReference type="ARBA" id="ARBA00022723"/>
    </source>
</evidence>
<dbReference type="NCBIfam" id="TIGR02668">
    <property type="entry name" value="moaA_archaeal"/>
    <property type="match status" value="1"/>
</dbReference>
<keyword evidence="14" id="KW-0808">Transferase</keyword>
<feature type="binding site" evidence="11">
    <location>
        <position position="61"/>
    </location>
    <ligand>
        <name>[4Fe-4S] cluster</name>
        <dbReference type="ChEBI" id="CHEBI:49883"/>
        <label>1</label>
        <note>4Fe-4S-S-AdoMet</note>
    </ligand>
</feature>
<dbReference type="GO" id="GO:0032259">
    <property type="term" value="P:methylation"/>
    <property type="evidence" value="ECO:0007669"/>
    <property type="project" value="UniProtKB-KW"/>
</dbReference>
<dbReference type="HAMAP" id="MF_01225_A">
    <property type="entry name" value="MoaA_A"/>
    <property type="match status" value="1"/>
</dbReference>
<proteinExistence type="inferred from homology"/>
<dbReference type="PANTHER" id="PTHR22960:SF0">
    <property type="entry name" value="MOLYBDENUM COFACTOR BIOSYNTHESIS PROTEIN 1"/>
    <property type="match status" value="1"/>
</dbReference>
<dbReference type="GO" id="GO:0005525">
    <property type="term" value="F:GTP binding"/>
    <property type="evidence" value="ECO:0007669"/>
    <property type="project" value="UniProtKB-UniRule"/>
</dbReference>
<dbReference type="GO" id="GO:0006777">
    <property type="term" value="P:Mo-molybdopterin cofactor biosynthetic process"/>
    <property type="evidence" value="ECO:0007669"/>
    <property type="project" value="UniProtKB-UniRule"/>
</dbReference>
<dbReference type="InterPro" id="IPR050105">
    <property type="entry name" value="MoCo_biosynth_MoaA/MoaC"/>
</dbReference>
<evidence type="ECO:0000256" key="10">
    <source>
        <dbReference type="ARBA" id="ARBA00048697"/>
    </source>
</evidence>
<evidence type="ECO:0000256" key="8">
    <source>
        <dbReference type="ARBA" id="ARBA00023150"/>
    </source>
</evidence>
<dbReference type="InterPro" id="IPR013785">
    <property type="entry name" value="Aldolase_TIM"/>
</dbReference>
<organism evidence="14 15">
    <name type="scientific">Candidatus Methanobinarius endosymbioticus</name>
    <dbReference type="NCBI Taxonomy" id="2006182"/>
    <lineage>
        <taxon>Archaea</taxon>
        <taxon>Methanobacteriati</taxon>
        <taxon>Methanobacteriota</taxon>
        <taxon>Methanomada group</taxon>
        <taxon>Methanobacteria</taxon>
        <taxon>Methanobacteriales</taxon>
        <taxon>Methanobacteriaceae</taxon>
        <taxon>Candidatus Methanobinarius</taxon>
    </lineage>
</organism>
<gene>
    <name evidence="11" type="primary">moaA</name>
    <name evidence="14" type="ORF">ALNOE001_22100</name>
</gene>
<comment type="caution">
    <text evidence="14">The sequence shown here is derived from an EMBL/GenBank/DDBJ whole genome shotgun (WGS) entry which is preliminary data.</text>
</comment>
<dbReference type="Gene3D" id="3.20.20.70">
    <property type="entry name" value="Aldolase class I"/>
    <property type="match status" value="1"/>
</dbReference>
<dbReference type="EMBL" id="NIZT01000070">
    <property type="protein sequence ID" value="RBQ22452.1"/>
    <property type="molecule type" value="Genomic_DNA"/>
</dbReference>
<dbReference type="AlphaFoldDB" id="A0A366MAC2"/>
<dbReference type="InterPro" id="IPR010505">
    <property type="entry name" value="MoaA_twitch"/>
</dbReference>
<feature type="binding site" evidence="11">
    <location>
        <position position="288"/>
    </location>
    <ligand>
        <name>[4Fe-4S] cluster</name>
        <dbReference type="ChEBI" id="CHEBI:49883"/>
        <label>2</label>
        <note>4Fe-4S-substrate</note>
    </ligand>
</feature>
<feature type="domain" description="Radical SAM core" evidence="13">
    <location>
        <begin position="41"/>
        <end position="269"/>
    </location>
</feature>
<evidence type="ECO:0000256" key="6">
    <source>
        <dbReference type="ARBA" id="ARBA00023014"/>
    </source>
</evidence>
<keyword evidence="1 11" id="KW-0004">4Fe-4S</keyword>
<evidence type="ECO:0000313" key="14">
    <source>
        <dbReference type="EMBL" id="RBQ22452.1"/>
    </source>
</evidence>
<dbReference type="SFLD" id="SFLDG01067">
    <property type="entry name" value="SPASM/twitch_domain_containing"/>
    <property type="match status" value="1"/>
</dbReference>
<dbReference type="UniPathway" id="UPA00344"/>
<feature type="binding site" evidence="11">
    <location>
        <position position="50"/>
    </location>
    <ligand>
        <name>GTP</name>
        <dbReference type="ChEBI" id="CHEBI:37565"/>
    </ligand>
</feature>